<evidence type="ECO:0000313" key="8">
    <source>
        <dbReference type="EMBL" id="EWM26995.1"/>
    </source>
</evidence>
<gene>
    <name evidence="8" type="ORF">Naga_100079g17</name>
</gene>
<sequence>MTTDMKIPELPKREGVEPEWNMDLDALDLHIPQPVINIEIEANGAITLTKTDPHELQRKANKFRQGYKNWRQKKPFGARGEAKDLKAQREEEAAEEKEEEPAPKLQHGRTISSMEPTASGVEASVGSGTGHEVIIPLSPVKGLARRKSFSVSLSAQDLTAEAEENWLKFYVNPFAELLDKKVGPLPLCTKNLETILHRNFKSVRGKGPSYDRSPGPYSRIAHVGVGGFHRSHQAVFTDDLLELHKDKQAGNGKGGGKAGPPDDRWAICGIGLMTWDKKMYEALHGQDHMYTVLFRSQKGNDARIVGSIFDFVFAPDDYQALFSTLLDPATRIVSLTITEKGYCQKVDGNLNTEDPNVKHDLSDLSTPRTALGMLVAALDQRRKAGRKSFTVLSCDNQPDNGHQLEKLVKEMAHLAVGSDLTSWIGDHTTFPNTMVDRITPATEAVHKDILKQDFGVEDEWPVVAEHYGQWIVEDKFVDGRPRWEDVGVMFVPDVKPYEYMKLRLLNGTHSALSYVSHLSGFQFVDDALNNEQIRDFVECYMEEVSAAVPEVPGLDLVQYKKDVLTRFSNPYVKDKVERLMLDGSQKLRNTMRDAIKFLTEGSDPPLPTTYLGIAVAAYIRYVTGIDQEGEEIEKVLDPIAEELREPARLACCLRSLPPSPTDGESDSGEENEVSSGSESYDPKEVISIVFGPEIAKNKAFVGTVKEALESICKRGIMYTLLHVN</sequence>
<evidence type="ECO:0000259" key="7">
    <source>
        <dbReference type="Pfam" id="PF08125"/>
    </source>
</evidence>
<comment type="caution">
    <text evidence="8">The sequence shown here is derived from an EMBL/GenBank/DDBJ whole genome shotgun (WGS) entry which is preliminary data.</text>
</comment>
<proteinExistence type="inferred from homology"/>
<dbReference type="AlphaFoldDB" id="W7TIZ2"/>
<dbReference type="PANTHER" id="PTHR43362:SF1">
    <property type="entry name" value="MANNITOL DEHYDROGENASE 2-RELATED"/>
    <property type="match status" value="1"/>
</dbReference>
<dbReference type="Proteomes" id="UP000019335">
    <property type="component" value="Chromosome 7"/>
</dbReference>
<dbReference type="InterPro" id="IPR013328">
    <property type="entry name" value="6PGD_dom2"/>
</dbReference>
<dbReference type="Pfam" id="PF01232">
    <property type="entry name" value="Mannitol_dh"/>
    <property type="match status" value="1"/>
</dbReference>
<protein>
    <recommendedName>
        <fullName evidence="3">mannitol 2-dehydrogenase</fullName>
        <ecNumber evidence="3">1.1.1.67</ecNumber>
    </recommendedName>
</protein>
<dbReference type="InterPro" id="IPR008927">
    <property type="entry name" value="6-PGluconate_DH-like_C_sf"/>
</dbReference>
<dbReference type="EC" id="1.1.1.67" evidence="3"/>
<feature type="compositionally biased region" description="Basic and acidic residues" evidence="5">
    <location>
        <begin position="80"/>
        <end position="91"/>
    </location>
</feature>
<feature type="domain" description="Mannitol dehydrogenase C-terminal" evidence="7">
    <location>
        <begin position="493"/>
        <end position="647"/>
    </location>
</feature>
<keyword evidence="2" id="KW-0560">Oxidoreductase</keyword>
<dbReference type="Gene3D" id="1.10.1040.10">
    <property type="entry name" value="N-(1-d-carboxylethyl)-l-norvaline Dehydrogenase, domain 2"/>
    <property type="match status" value="1"/>
</dbReference>
<dbReference type="Pfam" id="PF08125">
    <property type="entry name" value="Mannitol_dh_C"/>
    <property type="match status" value="1"/>
</dbReference>
<dbReference type="PANTHER" id="PTHR43362">
    <property type="entry name" value="MANNITOL DEHYDROGENASE DSF1-RELATED"/>
    <property type="match status" value="1"/>
</dbReference>
<dbReference type="PRINTS" id="PR00084">
    <property type="entry name" value="MTLDHDRGNASE"/>
</dbReference>
<dbReference type="InterPro" id="IPR013131">
    <property type="entry name" value="Mannitol_DH_N"/>
</dbReference>
<evidence type="ECO:0000259" key="6">
    <source>
        <dbReference type="Pfam" id="PF01232"/>
    </source>
</evidence>
<reference evidence="8 9" key="1">
    <citation type="journal article" date="2014" name="Mol. Plant">
        <title>Chromosome Scale Genome Assembly and Transcriptome Profiling of Nannochloropsis gaditana in Nitrogen Depletion.</title>
        <authorList>
            <person name="Corteggiani Carpinelli E."/>
            <person name="Telatin A."/>
            <person name="Vitulo N."/>
            <person name="Forcato C."/>
            <person name="D'Angelo M."/>
            <person name="Schiavon R."/>
            <person name="Vezzi A."/>
            <person name="Giacometti G.M."/>
            <person name="Morosinotto T."/>
            <person name="Valle G."/>
        </authorList>
    </citation>
    <scope>NUCLEOTIDE SEQUENCE [LARGE SCALE GENOMIC DNA]</scope>
    <source>
        <strain evidence="8 9">B-31</strain>
    </source>
</reference>
<evidence type="ECO:0000256" key="2">
    <source>
        <dbReference type="ARBA" id="ARBA00023002"/>
    </source>
</evidence>
<evidence type="ECO:0000256" key="1">
    <source>
        <dbReference type="ARBA" id="ARBA00006541"/>
    </source>
</evidence>
<feature type="compositionally biased region" description="Acidic residues" evidence="5">
    <location>
        <begin position="663"/>
        <end position="672"/>
    </location>
</feature>
<feature type="region of interest" description="Disordered" evidence="5">
    <location>
        <begin position="72"/>
        <end position="110"/>
    </location>
</feature>
<feature type="domain" description="Mannitol dehydrogenase N-terminal" evidence="6">
    <location>
        <begin position="219"/>
        <end position="484"/>
    </location>
</feature>
<keyword evidence="9" id="KW-1185">Reference proteome</keyword>
<organism evidence="8 9">
    <name type="scientific">Nannochloropsis gaditana</name>
    <dbReference type="NCBI Taxonomy" id="72520"/>
    <lineage>
        <taxon>Eukaryota</taxon>
        <taxon>Sar</taxon>
        <taxon>Stramenopiles</taxon>
        <taxon>Ochrophyta</taxon>
        <taxon>Eustigmatophyceae</taxon>
        <taxon>Eustigmatales</taxon>
        <taxon>Monodopsidaceae</taxon>
        <taxon>Nannochloropsis</taxon>
    </lineage>
</organism>
<dbReference type="Gene3D" id="3.40.50.720">
    <property type="entry name" value="NAD(P)-binding Rossmann-like Domain"/>
    <property type="match status" value="1"/>
</dbReference>
<dbReference type="InterPro" id="IPR050988">
    <property type="entry name" value="Mannitol_DH/Oxidoreductase"/>
</dbReference>
<dbReference type="InterPro" id="IPR000669">
    <property type="entry name" value="Mannitol_DH"/>
</dbReference>
<evidence type="ECO:0000256" key="3">
    <source>
        <dbReference type="ARBA" id="ARBA00038970"/>
    </source>
</evidence>
<comment type="similarity">
    <text evidence="1">Belongs to the mannitol dehydrogenase family.</text>
</comment>
<feature type="region of interest" description="Disordered" evidence="5">
    <location>
        <begin position="654"/>
        <end position="679"/>
    </location>
</feature>
<name>W7TIZ2_9STRA</name>
<dbReference type="SUPFAM" id="SSF48179">
    <property type="entry name" value="6-phosphogluconate dehydrogenase C-terminal domain-like"/>
    <property type="match status" value="1"/>
</dbReference>
<dbReference type="SUPFAM" id="SSF51735">
    <property type="entry name" value="NAD(P)-binding Rossmann-fold domains"/>
    <property type="match status" value="1"/>
</dbReference>
<dbReference type="InterPro" id="IPR013118">
    <property type="entry name" value="Mannitol_DH_C"/>
</dbReference>
<accession>W7TIZ2</accession>
<dbReference type="GO" id="GO:0050086">
    <property type="term" value="F:mannitol 2-dehydrogenase activity"/>
    <property type="evidence" value="ECO:0007669"/>
    <property type="project" value="UniProtKB-EC"/>
</dbReference>
<evidence type="ECO:0000313" key="9">
    <source>
        <dbReference type="Proteomes" id="UP000019335"/>
    </source>
</evidence>
<evidence type="ECO:0000256" key="4">
    <source>
        <dbReference type="ARBA" id="ARBA00047733"/>
    </source>
</evidence>
<dbReference type="OrthoDB" id="418169at2759"/>
<dbReference type="InterPro" id="IPR036291">
    <property type="entry name" value="NAD(P)-bd_dom_sf"/>
</dbReference>
<evidence type="ECO:0000256" key="5">
    <source>
        <dbReference type="SAM" id="MobiDB-lite"/>
    </source>
</evidence>
<comment type="catalytic activity">
    <reaction evidence="4">
        <text>D-mannitol + NAD(+) = D-fructose + NADH + H(+)</text>
        <dbReference type="Rhea" id="RHEA:12084"/>
        <dbReference type="ChEBI" id="CHEBI:15378"/>
        <dbReference type="ChEBI" id="CHEBI:16899"/>
        <dbReference type="ChEBI" id="CHEBI:37721"/>
        <dbReference type="ChEBI" id="CHEBI:57540"/>
        <dbReference type="ChEBI" id="CHEBI:57945"/>
        <dbReference type="EC" id="1.1.1.67"/>
    </reaction>
</comment>
<dbReference type="EMBL" id="AZIL01000527">
    <property type="protein sequence ID" value="EWM26995.1"/>
    <property type="molecule type" value="Genomic_DNA"/>
</dbReference>